<comment type="caution">
    <text evidence="2">The sequence shown here is derived from an EMBL/GenBank/DDBJ whole genome shotgun (WGS) entry which is preliminary data.</text>
</comment>
<keyword evidence="3" id="KW-1185">Reference proteome</keyword>
<keyword evidence="1" id="KW-0175">Coiled coil</keyword>
<evidence type="ECO:0000256" key="1">
    <source>
        <dbReference type="SAM" id="Coils"/>
    </source>
</evidence>
<name>A0A4Y8IHE2_9BACI</name>
<sequence>MVQFKYYSNRHYDSENKLFTRKISQSRSTNNIEDLWMKLFEYKEKIYLIERVIKQMEEGKEPNNEQLSLEELTKEIKIINRSIEDMQNDITIIKERIKKINLNVIVEELSDLLNEHHKNQEKNIQTYPVQSTNRQNSYQLKPRTSEFRQLQQIISSSNVSNSKKKLLLTINKSI</sequence>
<evidence type="ECO:0000313" key="2">
    <source>
        <dbReference type="EMBL" id="TFB15106.1"/>
    </source>
</evidence>
<reference evidence="2 3" key="1">
    <citation type="submission" date="2019-03" db="EMBL/GenBank/DDBJ databases">
        <authorList>
            <person name="He R.-H."/>
        </authorList>
    </citation>
    <scope>NUCLEOTIDE SEQUENCE [LARGE SCALE GENOMIC DNA]</scope>
    <source>
        <strain evidence="3">SH 714</strain>
    </source>
</reference>
<proteinExistence type="predicted"/>
<dbReference type="EMBL" id="SOPW01000014">
    <property type="protein sequence ID" value="TFB15106.1"/>
    <property type="molecule type" value="Genomic_DNA"/>
</dbReference>
<protein>
    <submittedName>
        <fullName evidence="2">Uncharacterized protein</fullName>
    </submittedName>
</protein>
<dbReference type="AlphaFoldDB" id="A0A4Y8IHE2"/>
<dbReference type="Proteomes" id="UP000297975">
    <property type="component" value="Unassembled WGS sequence"/>
</dbReference>
<accession>A0A4Y8IHE2</accession>
<organism evidence="2 3">
    <name type="scientific">Filobacillus milosensis</name>
    <dbReference type="NCBI Taxonomy" id="94137"/>
    <lineage>
        <taxon>Bacteria</taxon>
        <taxon>Bacillati</taxon>
        <taxon>Bacillota</taxon>
        <taxon>Bacilli</taxon>
        <taxon>Bacillales</taxon>
        <taxon>Bacillaceae</taxon>
        <taxon>Filobacillus</taxon>
    </lineage>
</organism>
<dbReference type="RefSeq" id="WP_134340849.1">
    <property type="nucleotide sequence ID" value="NZ_SOPW01000014.1"/>
</dbReference>
<feature type="coiled-coil region" evidence="1">
    <location>
        <begin position="69"/>
        <end position="103"/>
    </location>
</feature>
<evidence type="ECO:0000313" key="3">
    <source>
        <dbReference type="Proteomes" id="UP000297975"/>
    </source>
</evidence>
<gene>
    <name evidence="2" type="ORF">E3U55_12705</name>
</gene>